<proteinExistence type="predicted"/>
<dbReference type="Gene3D" id="2.160.20.20">
    <property type="match status" value="5"/>
</dbReference>
<evidence type="ECO:0008006" key="3">
    <source>
        <dbReference type="Google" id="ProtNLM"/>
    </source>
</evidence>
<dbReference type="NCBIfam" id="TIGR04415">
    <property type="entry name" value="O_hepto_targRPT"/>
    <property type="match status" value="2"/>
</dbReference>
<evidence type="ECO:0000313" key="2">
    <source>
        <dbReference type="Proteomes" id="UP000436468"/>
    </source>
</evidence>
<protein>
    <recommendedName>
        <fullName evidence="3">Autotransporter domain-containing protein</fullName>
    </recommendedName>
</protein>
<comment type="caution">
    <text evidence="1">The sequence shown here is derived from an EMBL/GenBank/DDBJ whole genome shotgun (WGS) entry which is preliminary data.</text>
</comment>
<name>A0A844SG63_9BRAD</name>
<dbReference type="InterPro" id="IPR030930">
    <property type="entry name" value="AIDA"/>
</dbReference>
<organism evidence="1 2">
    <name type="scientific">Bradyrhizobium pachyrhizi</name>
    <dbReference type="NCBI Taxonomy" id="280333"/>
    <lineage>
        <taxon>Bacteria</taxon>
        <taxon>Pseudomonadati</taxon>
        <taxon>Pseudomonadota</taxon>
        <taxon>Alphaproteobacteria</taxon>
        <taxon>Hyphomicrobiales</taxon>
        <taxon>Nitrobacteraceae</taxon>
        <taxon>Bradyrhizobium</taxon>
    </lineage>
</organism>
<sequence length="2340" mass="227603">MSTTFVSSGVTSSGLIETGSNILEVLNGGSAVSTGLSGGGQLLVDSGGYAVRTAISSGGSAVISAGGGADHLTVSNGGTLNVAGMVNSNTAVLTGGVENVLSGGFISGASGSGTGISGGTVNLLAGGSAAFVGVSSGGTFNVMGKVLSNVGIYNGGVENVSSGGFISGNNSAGTGVSGGTLNLLAGGSAAYVAVSNGGVFNVAGTVLSTVGVYSGGVENVLSGGVVLGVSGGFGTAISGGTVNVQTGGSATAMFVYAGGALNDSGVITNQFVLSGGVETVSSGGLASGAQVSAGGLLDILAGGSATGIGDAGRVVVEAGGIADHIIVSSGGVLSVGGTITSNTGVLAGGVETVLSGGLISGAAGSGTGISGGTINLQAGGSAFYVGVSSGGTFNVSGYVGAGSVYNGGVETVYSGGLISGGAGIGTGVSAGGTLTVLAGGSAAWVGVSSGGIFNVSGTFLNNGGVYAGGVENVYSGGLISGASGSGTGVSGGTLNLFAGGSAAFVGVSSGGTFNVAGTVLSNVSVNSGGVENILSGGVVTGVTSSGTGISGGTVNVFGGGALDHATVSSGGVLNVSAGGTAHHLTVSGGGTMNVRGATTSNVLITDGGVENVFSGGLISGTSGSGTVISSGGIVNLQAGGAAAYLTVSSGGTFNVSGTVLSNVTVSAGGVENVFSGGVVGGASGSGTSISGGTLNVLAGGSLAHVTAWSGGALNVSAGGTAHNITVSSGGIMTVAGTITSSTTITDGGVENVLSGGLISGASSAATVISAGGTLNVLAGGSAAHVGVSSGGVFNVAGKVLSNTAIFDGGVENVLSGGSISGASGSGTGVSGGTLNLSAGATASFVGVYNGGIFNVAGTVLRNNGVNAGGVENVLSGGLITGAISSGTGVNSGGVLNVQAGGSAAFVAVSSGGTLNVSGTVLSTVGVYAGGVENVFSGGVVTGASGSGTSIAGGTINVFSGGALAYAGVSSGGVLNVSAGATVHDVGVSSGGTFNVAGTVTSHVAVFAGGTEIVSSGGSTGPVIISGGLLELQAGSVASGGIIFSGSGGQLKIDGASLSTTISGLVLGDSIDLAGLSFASGGSATLLPGNILHVTEGASTFDLQLDQTPGVRFGVSADSGTGTLITARADSAPVTSASNIQASLGQSFVTASSLFSVSDTDGDTITQYAFWDTEGNGHWAINGVTQATNVEIDVSAANLSQVSYVFGPTGSTDSLYVRANDGTLWGGWTKFTATAFADTAPTVNASNVTAAHGQTSVAASSLFTVSDPDPDTMTQFAFWDTGGNGHWVVNGVAQAAGVEIDVPASQLSQVSYVFGPTGSAPDTLYIRANDGTLWGGWKSFTATPGPEVAPVVTASNVTALHGQTSALASNLFSVTDNDSDAITQYAFWDTGGNGHWVVNGVAQSAGVEIDVAAANLSQVSYVFGPGGSTPDTLYVRANDGTLWGAWTAFTATPGPDVAPVVTASNVTALHGQTSALASNLFSVSDSENDTITQYAFWDTGGNGHWVVNGVAQSAGVEIDVAAANLSQVSYVFGPGGSTPDTLYVRANDGSKWGTWTAFTATPGDDIAPVVTASNVTALHGQTSALASSLFSVSDSENDTITQYAFWDTGGNGHWVVNGVAQSAGVEIDVAAANLSQVSYVFGPGGSTPDTLYVRANDGSKWGTWTAFTATPGDDIAPVVTASNVTALHGQTSALASSLFSVSDNENDTITQYAFWDTGGNGHWVVNGVAQSAGVEIDVAAANLSQVSYVFGPGGSTPDTLYVRANDGSKWSSWTAFTATPGPDIAPVVTASNVTAIHGQTSALASSLFSVSDNENDTITQYAFWDTGGNGHWVVNGVAQSAGVEIDVAAANLSQVSYVFGPGGSTPDTLYVRANDGSKWSTWTAFTATPGPDTAPVVTASNVTALHGQTSALASSLFSVSDSENDTITQYAFWDTGGNGHWVVNGVAQAANTEVDVSAANLSQVSYVFGPGGSTPDTLWVKANDGSMWSAWKSFTATPGPDTAPVVTASNANVTGVHDHSIAASSLFSVTDAENDTITQYAFWDTGGNGHWVVNGVAQAANTEIDVSAANLSQVSYVFGPGGSPSDTLWVKANDGSMWSSWKSFTATATNQAPTVSVSNVTTVSGQVFAASSLVSATDADGDTITKYALWDSNTNGRWNVNGVNQSANTEIDVTSAQLAQTTYQAGSGTDQLWIRAYDGSAWGVWQPFNVTGESPSSATIAAGATLELTGASNAAVTFLGSTGTLKLDNSASFTGTVAGMSGSDTIDFANINFANVQTPTFSGDSTHGTLTVTDGTVTASIALLGNYMASTFTASSDGHGGTSVVDPPAMQVSQLAQPQHA</sequence>
<dbReference type="InterPro" id="IPR012332">
    <property type="entry name" value="Autotransporter_pectin_lyase_C"/>
</dbReference>
<gene>
    <name evidence="1" type="ORF">GPL21_13925</name>
</gene>
<dbReference type="Proteomes" id="UP000436468">
    <property type="component" value="Unassembled WGS sequence"/>
</dbReference>
<accession>A0A844SG63</accession>
<keyword evidence="2" id="KW-1185">Reference proteome</keyword>
<evidence type="ECO:0000313" key="1">
    <source>
        <dbReference type="EMBL" id="MVT66203.1"/>
    </source>
</evidence>
<dbReference type="EMBL" id="WQNF01000008">
    <property type="protein sequence ID" value="MVT66203.1"/>
    <property type="molecule type" value="Genomic_DNA"/>
</dbReference>
<dbReference type="RefSeq" id="WP_157343926.1">
    <property type="nucleotide sequence ID" value="NZ_WQNF01000008.1"/>
</dbReference>
<reference evidence="1 2" key="1">
    <citation type="submission" date="2019-12" db="EMBL/GenBank/DDBJ databases">
        <title>Draft genome sequences Bradyrhizobium cajani AMBPC1010, Bradyrhizobium pachyrhizi AMBPC1040 and Bradyrhizobium yuanmingense ALSPC3051, three plant growth promoting strains isolated from nodules of Cajanus cajan L. in Dominican Republic.</title>
        <authorList>
            <person name="Flores-Felix J.D."/>
            <person name="Araujo J."/>
            <person name="Diaz-Alcantara C."/>
            <person name="Gonzalez-Andres F."/>
            <person name="Velazquez E."/>
        </authorList>
    </citation>
    <scope>NUCLEOTIDE SEQUENCE [LARGE SCALE GENOMIC DNA]</scope>
    <source>
        <strain evidence="1 2">1040</strain>
    </source>
</reference>